<protein>
    <submittedName>
        <fullName evidence="1">SRPBCC family protein</fullName>
    </submittedName>
</protein>
<dbReference type="InterPro" id="IPR019587">
    <property type="entry name" value="Polyketide_cyclase/dehydratase"/>
</dbReference>
<organism evidence="1 2">
    <name type="scientific">Nonomuraea typhae</name>
    <dbReference type="NCBI Taxonomy" id="2603600"/>
    <lineage>
        <taxon>Bacteria</taxon>
        <taxon>Bacillati</taxon>
        <taxon>Actinomycetota</taxon>
        <taxon>Actinomycetes</taxon>
        <taxon>Streptosporangiales</taxon>
        <taxon>Streptosporangiaceae</taxon>
        <taxon>Nonomuraea</taxon>
    </lineage>
</organism>
<sequence>MSIRYAAVSMDVAAPAEAAFALITDWPRHREWMFMTDARETAPGEIAAYTGIRPFGFLDTMTITRFEPPHVVEVDHTGALVRGAGAVRVTPRGPAACRVIWAERLEVPWWALPAWPLAHAASVLLARRSLRRLASLL</sequence>
<dbReference type="Pfam" id="PF10604">
    <property type="entry name" value="Polyketide_cyc2"/>
    <property type="match status" value="1"/>
</dbReference>
<dbReference type="Gene3D" id="3.30.530.20">
    <property type="match status" value="1"/>
</dbReference>
<keyword evidence="2" id="KW-1185">Reference proteome</keyword>
<dbReference type="Proteomes" id="UP001612741">
    <property type="component" value="Unassembled WGS sequence"/>
</dbReference>
<comment type="caution">
    <text evidence="1">The sequence shown here is derived from an EMBL/GenBank/DDBJ whole genome shotgun (WGS) entry which is preliminary data.</text>
</comment>
<dbReference type="EMBL" id="JBITGY010000019">
    <property type="protein sequence ID" value="MFI6505369.1"/>
    <property type="molecule type" value="Genomic_DNA"/>
</dbReference>
<name>A0ABW7ZEL1_9ACTN</name>
<evidence type="ECO:0000313" key="1">
    <source>
        <dbReference type="EMBL" id="MFI6505369.1"/>
    </source>
</evidence>
<dbReference type="SUPFAM" id="SSF55961">
    <property type="entry name" value="Bet v1-like"/>
    <property type="match status" value="1"/>
</dbReference>
<dbReference type="InterPro" id="IPR023393">
    <property type="entry name" value="START-like_dom_sf"/>
</dbReference>
<gene>
    <name evidence="1" type="ORF">ACIBG2_48870</name>
</gene>
<dbReference type="RefSeq" id="WP_397091503.1">
    <property type="nucleotide sequence ID" value="NZ_JBITGY010000019.1"/>
</dbReference>
<accession>A0ABW7ZEL1</accession>
<proteinExistence type="predicted"/>
<evidence type="ECO:0000313" key="2">
    <source>
        <dbReference type="Proteomes" id="UP001612741"/>
    </source>
</evidence>
<reference evidence="1 2" key="1">
    <citation type="submission" date="2024-10" db="EMBL/GenBank/DDBJ databases">
        <title>The Natural Products Discovery Center: Release of the First 8490 Sequenced Strains for Exploring Actinobacteria Biosynthetic Diversity.</title>
        <authorList>
            <person name="Kalkreuter E."/>
            <person name="Kautsar S.A."/>
            <person name="Yang D."/>
            <person name="Bader C.D."/>
            <person name="Teijaro C.N."/>
            <person name="Fluegel L."/>
            <person name="Davis C.M."/>
            <person name="Simpson J.R."/>
            <person name="Lauterbach L."/>
            <person name="Steele A.D."/>
            <person name="Gui C."/>
            <person name="Meng S."/>
            <person name="Li G."/>
            <person name="Viehrig K."/>
            <person name="Ye F."/>
            <person name="Su P."/>
            <person name="Kiefer A.F."/>
            <person name="Nichols A."/>
            <person name="Cepeda A.J."/>
            <person name="Yan W."/>
            <person name="Fan B."/>
            <person name="Jiang Y."/>
            <person name="Adhikari A."/>
            <person name="Zheng C.-J."/>
            <person name="Schuster L."/>
            <person name="Cowan T.M."/>
            <person name="Smanski M.J."/>
            <person name="Chevrette M.G."/>
            <person name="De Carvalho L.P.S."/>
            <person name="Shen B."/>
        </authorList>
    </citation>
    <scope>NUCLEOTIDE SEQUENCE [LARGE SCALE GENOMIC DNA]</scope>
    <source>
        <strain evidence="1 2">NPDC050545</strain>
    </source>
</reference>